<dbReference type="EMBL" id="KB306540">
    <property type="protein sequence ID" value="ELT99738.1"/>
    <property type="molecule type" value="Genomic_DNA"/>
</dbReference>
<keyword evidence="7" id="KW-1185">Reference proteome</keyword>
<evidence type="ECO:0000313" key="6">
    <source>
        <dbReference type="EnsemblMetazoa" id="CapteP133533"/>
    </source>
</evidence>
<feature type="signal peptide" evidence="4">
    <location>
        <begin position="1"/>
        <end position="18"/>
    </location>
</feature>
<dbReference type="EMBL" id="AMQN01009898">
    <property type="status" value="NOT_ANNOTATED_CDS"/>
    <property type="molecule type" value="Genomic_DNA"/>
</dbReference>
<evidence type="ECO:0000313" key="7">
    <source>
        <dbReference type="Proteomes" id="UP000014760"/>
    </source>
</evidence>
<dbReference type="Pfam" id="PF13855">
    <property type="entry name" value="LRR_8"/>
    <property type="match status" value="1"/>
</dbReference>
<dbReference type="HOGENOM" id="CLU_000288_18_10_1"/>
<dbReference type="OMA" id="PWHCNSS"/>
<dbReference type="SUPFAM" id="SSF52058">
    <property type="entry name" value="L domain-like"/>
    <property type="match status" value="1"/>
</dbReference>
<reference evidence="5 7" key="2">
    <citation type="journal article" date="2013" name="Nature">
        <title>Insights into bilaterian evolution from three spiralian genomes.</title>
        <authorList>
            <person name="Simakov O."/>
            <person name="Marletaz F."/>
            <person name="Cho S.J."/>
            <person name="Edsinger-Gonzales E."/>
            <person name="Havlak P."/>
            <person name="Hellsten U."/>
            <person name="Kuo D.H."/>
            <person name="Larsson T."/>
            <person name="Lv J."/>
            <person name="Arendt D."/>
            <person name="Savage R."/>
            <person name="Osoegawa K."/>
            <person name="de Jong P."/>
            <person name="Grimwood J."/>
            <person name="Chapman J.A."/>
            <person name="Shapiro H."/>
            <person name="Aerts A."/>
            <person name="Otillar R.P."/>
            <person name="Terry A.Y."/>
            <person name="Boore J.L."/>
            <person name="Grigoriev I.V."/>
            <person name="Lindberg D.R."/>
            <person name="Seaver E.C."/>
            <person name="Weisblat D.A."/>
            <person name="Putnam N.H."/>
            <person name="Rokhsar D.S."/>
        </authorList>
    </citation>
    <scope>NUCLEOTIDE SEQUENCE</scope>
    <source>
        <strain evidence="5 7">I ESC-2004</strain>
    </source>
</reference>
<dbReference type="InterPro" id="IPR001611">
    <property type="entry name" value="Leu-rich_rpt"/>
</dbReference>
<evidence type="ECO:0008006" key="8">
    <source>
        <dbReference type="Google" id="ProtNLM"/>
    </source>
</evidence>
<dbReference type="AlphaFoldDB" id="R7U0K6"/>
<name>R7U0K6_CAPTE</name>
<evidence type="ECO:0000256" key="1">
    <source>
        <dbReference type="ARBA" id="ARBA00022614"/>
    </source>
</evidence>
<evidence type="ECO:0000256" key="4">
    <source>
        <dbReference type="SAM" id="SignalP"/>
    </source>
</evidence>
<organism evidence="5">
    <name type="scientific">Capitella teleta</name>
    <name type="common">Polychaete worm</name>
    <dbReference type="NCBI Taxonomy" id="283909"/>
    <lineage>
        <taxon>Eukaryota</taxon>
        <taxon>Metazoa</taxon>
        <taxon>Spiralia</taxon>
        <taxon>Lophotrochozoa</taxon>
        <taxon>Annelida</taxon>
        <taxon>Polychaeta</taxon>
        <taxon>Sedentaria</taxon>
        <taxon>Scolecida</taxon>
        <taxon>Capitellidae</taxon>
        <taxon>Capitella</taxon>
    </lineage>
</organism>
<reference evidence="7" key="1">
    <citation type="submission" date="2012-12" db="EMBL/GenBank/DDBJ databases">
        <authorList>
            <person name="Hellsten U."/>
            <person name="Grimwood J."/>
            <person name="Chapman J.A."/>
            <person name="Shapiro H."/>
            <person name="Aerts A."/>
            <person name="Otillar R.P."/>
            <person name="Terry A.Y."/>
            <person name="Boore J.L."/>
            <person name="Simakov O."/>
            <person name="Marletaz F."/>
            <person name="Cho S.-J."/>
            <person name="Edsinger-Gonzales E."/>
            <person name="Havlak P."/>
            <person name="Kuo D.-H."/>
            <person name="Larsson T."/>
            <person name="Lv J."/>
            <person name="Arendt D."/>
            <person name="Savage R."/>
            <person name="Osoegawa K."/>
            <person name="de Jong P."/>
            <person name="Lindberg D.R."/>
            <person name="Seaver E.C."/>
            <person name="Weisblat D.A."/>
            <person name="Putnam N.H."/>
            <person name="Grigoriev I.V."/>
            <person name="Rokhsar D.S."/>
        </authorList>
    </citation>
    <scope>NUCLEOTIDE SEQUENCE</scope>
    <source>
        <strain evidence="7">I ESC-2004</strain>
    </source>
</reference>
<dbReference type="PANTHER" id="PTHR24373">
    <property type="entry name" value="SLIT RELATED LEUCINE-RICH REPEAT NEURONAL PROTEIN"/>
    <property type="match status" value="1"/>
</dbReference>
<proteinExistence type="predicted"/>
<dbReference type="STRING" id="283909.R7U0K6"/>
<keyword evidence="1" id="KW-0433">Leucine-rich repeat</keyword>
<gene>
    <name evidence="5" type="ORF">CAPTEDRAFT_133533</name>
</gene>
<dbReference type="InterPro" id="IPR032675">
    <property type="entry name" value="LRR_dom_sf"/>
</dbReference>
<dbReference type="SMART" id="SM00369">
    <property type="entry name" value="LRR_TYP"/>
    <property type="match status" value="4"/>
</dbReference>
<dbReference type="Gene3D" id="3.80.10.10">
    <property type="entry name" value="Ribonuclease Inhibitor"/>
    <property type="match status" value="1"/>
</dbReference>
<keyword evidence="3" id="KW-0677">Repeat</keyword>
<evidence type="ECO:0000256" key="2">
    <source>
        <dbReference type="ARBA" id="ARBA00022729"/>
    </source>
</evidence>
<reference evidence="6" key="3">
    <citation type="submission" date="2015-06" db="UniProtKB">
        <authorList>
            <consortium name="EnsemblMetazoa"/>
        </authorList>
    </citation>
    <scope>IDENTIFICATION</scope>
</reference>
<accession>R7U0K6</accession>
<keyword evidence="2 4" id="KW-0732">Signal</keyword>
<dbReference type="InterPro" id="IPR003591">
    <property type="entry name" value="Leu-rich_rpt_typical-subtyp"/>
</dbReference>
<sequence>MKLLVFISVALFGASVRSNEDCPTACEECFCTEDPDGYLEIDCEDYREEAFPQCITHKVRSVSITRSEITKLSPQDFVNATALEVLRISESPRLTVIEDGTFEETTSLQEISITNCGLYSLPDELSRGLVNLTVLDLEHNAIKVLPYSWFDGTAIENLYLDDNRLDFLPQGLFDNLPTLQILNLESNDMMELPVSTLKKATSLTHLWLSQNPF</sequence>
<dbReference type="PANTHER" id="PTHR24373:SF275">
    <property type="entry name" value="TIR DOMAIN-CONTAINING PROTEIN"/>
    <property type="match status" value="1"/>
</dbReference>
<feature type="non-terminal residue" evidence="5">
    <location>
        <position position="213"/>
    </location>
</feature>
<evidence type="ECO:0000256" key="3">
    <source>
        <dbReference type="ARBA" id="ARBA00022737"/>
    </source>
</evidence>
<protein>
    <recommendedName>
        <fullName evidence="8">LRRNT domain-containing protein</fullName>
    </recommendedName>
</protein>
<feature type="chain" id="PRO_5008787523" description="LRRNT domain-containing protein" evidence="4">
    <location>
        <begin position="19"/>
        <end position="213"/>
    </location>
</feature>
<dbReference type="InterPro" id="IPR050328">
    <property type="entry name" value="Dev_Immune_Receptor"/>
</dbReference>
<evidence type="ECO:0000313" key="5">
    <source>
        <dbReference type="EMBL" id="ELT99738.1"/>
    </source>
</evidence>
<dbReference type="EnsemblMetazoa" id="CapteT133533">
    <property type="protein sequence ID" value="CapteP133533"/>
    <property type="gene ID" value="CapteG133533"/>
</dbReference>
<dbReference type="Proteomes" id="UP000014760">
    <property type="component" value="Unassembled WGS sequence"/>
</dbReference>
<dbReference type="OrthoDB" id="6099413at2759"/>